<evidence type="ECO:0000259" key="18">
    <source>
        <dbReference type="Pfam" id="PF07715"/>
    </source>
</evidence>
<dbReference type="Gene3D" id="2.170.130.10">
    <property type="entry name" value="TonB-dependent receptor, plug domain"/>
    <property type="match status" value="1"/>
</dbReference>
<feature type="chain" id="PRO_5017734010" evidence="16">
    <location>
        <begin position="21"/>
        <end position="824"/>
    </location>
</feature>
<evidence type="ECO:0000256" key="3">
    <source>
        <dbReference type="ARBA" id="ARBA00022448"/>
    </source>
</evidence>
<dbReference type="CDD" id="cd01347">
    <property type="entry name" value="ligand_gated_channel"/>
    <property type="match status" value="1"/>
</dbReference>
<dbReference type="GO" id="GO:0015891">
    <property type="term" value="P:siderophore transport"/>
    <property type="evidence" value="ECO:0007669"/>
    <property type="project" value="InterPro"/>
</dbReference>
<evidence type="ECO:0000256" key="2">
    <source>
        <dbReference type="ARBA" id="ARBA00009810"/>
    </source>
</evidence>
<reference evidence="19 20" key="1">
    <citation type="journal article" date="2018" name="Nat. Biotechnol.">
        <title>A standardized bacterial taxonomy based on genome phylogeny substantially revises the tree of life.</title>
        <authorList>
            <person name="Parks D.H."/>
            <person name="Chuvochina M."/>
            <person name="Waite D.W."/>
            <person name="Rinke C."/>
            <person name="Skarshewski A."/>
            <person name="Chaumeil P.A."/>
            <person name="Hugenholtz P."/>
        </authorList>
    </citation>
    <scope>NUCLEOTIDE SEQUENCE [LARGE SCALE GENOMIC DNA]</scope>
    <source>
        <strain evidence="19">UBA9359</strain>
    </source>
</reference>
<evidence type="ECO:0000256" key="6">
    <source>
        <dbReference type="ARBA" id="ARBA00022692"/>
    </source>
</evidence>
<dbReference type="PANTHER" id="PTHR32552">
    <property type="entry name" value="FERRICHROME IRON RECEPTOR-RELATED"/>
    <property type="match status" value="1"/>
</dbReference>
<evidence type="ECO:0000256" key="12">
    <source>
        <dbReference type="ARBA" id="ARBA00023170"/>
    </source>
</evidence>
<dbReference type="GO" id="GO:0015344">
    <property type="term" value="F:siderophore uptake transmembrane transporter activity"/>
    <property type="evidence" value="ECO:0007669"/>
    <property type="project" value="TreeGrafter"/>
</dbReference>
<evidence type="ECO:0000256" key="10">
    <source>
        <dbReference type="ARBA" id="ARBA00023077"/>
    </source>
</evidence>
<evidence type="ECO:0000256" key="15">
    <source>
        <dbReference type="RuleBase" id="RU003357"/>
    </source>
</evidence>
<evidence type="ECO:0000256" key="11">
    <source>
        <dbReference type="ARBA" id="ARBA00023136"/>
    </source>
</evidence>
<dbReference type="Gene3D" id="2.40.170.20">
    <property type="entry name" value="TonB-dependent receptor, beta-barrel domain"/>
    <property type="match status" value="1"/>
</dbReference>
<dbReference type="InterPro" id="IPR010105">
    <property type="entry name" value="TonB_sidphr_rcpt"/>
</dbReference>
<organism evidence="19 20">
    <name type="scientific">Zunongwangia profunda</name>
    <dbReference type="NCBI Taxonomy" id="398743"/>
    <lineage>
        <taxon>Bacteria</taxon>
        <taxon>Pseudomonadati</taxon>
        <taxon>Bacteroidota</taxon>
        <taxon>Flavobacteriia</taxon>
        <taxon>Flavobacteriales</taxon>
        <taxon>Flavobacteriaceae</taxon>
        <taxon>Zunongwangia</taxon>
    </lineage>
</organism>
<dbReference type="Pfam" id="PF00593">
    <property type="entry name" value="TonB_dep_Rec_b-barrel"/>
    <property type="match status" value="1"/>
</dbReference>
<dbReference type="Pfam" id="PF13715">
    <property type="entry name" value="CarbopepD_reg_2"/>
    <property type="match status" value="1"/>
</dbReference>
<dbReference type="PROSITE" id="PS52016">
    <property type="entry name" value="TONB_DEPENDENT_REC_3"/>
    <property type="match status" value="1"/>
</dbReference>
<keyword evidence="4 14" id="KW-1134">Transmembrane beta strand</keyword>
<keyword evidence="12 19" id="KW-0675">Receptor</keyword>
<keyword evidence="6 14" id="KW-0812">Transmembrane</keyword>
<gene>
    <name evidence="19" type="ORF">DGQ38_05185</name>
</gene>
<dbReference type="SUPFAM" id="SSF49464">
    <property type="entry name" value="Carboxypeptidase regulatory domain-like"/>
    <property type="match status" value="1"/>
</dbReference>
<keyword evidence="8" id="KW-0408">Iron</keyword>
<dbReference type="EMBL" id="DPMF01000118">
    <property type="protein sequence ID" value="HCV80423.1"/>
    <property type="molecule type" value="Genomic_DNA"/>
</dbReference>
<proteinExistence type="inferred from homology"/>
<dbReference type="AlphaFoldDB" id="A0A3D5IXK8"/>
<dbReference type="Proteomes" id="UP000264330">
    <property type="component" value="Unassembled WGS sequence"/>
</dbReference>
<comment type="similarity">
    <text evidence="2 14 15">Belongs to the TonB-dependent receptor family.</text>
</comment>
<evidence type="ECO:0000256" key="14">
    <source>
        <dbReference type="PROSITE-ProRule" id="PRU01360"/>
    </source>
</evidence>
<evidence type="ECO:0000256" key="9">
    <source>
        <dbReference type="ARBA" id="ARBA00023065"/>
    </source>
</evidence>
<dbReference type="InterPro" id="IPR036942">
    <property type="entry name" value="Beta-barrel_TonB_sf"/>
</dbReference>
<evidence type="ECO:0000256" key="4">
    <source>
        <dbReference type="ARBA" id="ARBA00022452"/>
    </source>
</evidence>
<feature type="domain" description="TonB-dependent receptor plug" evidence="18">
    <location>
        <begin position="134"/>
        <end position="233"/>
    </location>
</feature>
<feature type="domain" description="TonB-dependent receptor-like beta-barrel" evidence="17">
    <location>
        <begin position="307"/>
        <end position="791"/>
    </location>
</feature>
<keyword evidence="10 15" id="KW-0798">TonB box</keyword>
<dbReference type="InterPro" id="IPR000531">
    <property type="entry name" value="Beta-barrel_TonB"/>
</dbReference>
<evidence type="ECO:0000256" key="1">
    <source>
        <dbReference type="ARBA" id="ARBA00004571"/>
    </source>
</evidence>
<dbReference type="Pfam" id="PF07715">
    <property type="entry name" value="Plug"/>
    <property type="match status" value="1"/>
</dbReference>
<name>A0A3D5IXK8_9FLAO</name>
<dbReference type="InterPro" id="IPR039426">
    <property type="entry name" value="TonB-dep_rcpt-like"/>
</dbReference>
<dbReference type="InterPro" id="IPR008969">
    <property type="entry name" value="CarboxyPept-like_regulatory"/>
</dbReference>
<dbReference type="PANTHER" id="PTHR32552:SF68">
    <property type="entry name" value="FERRICHROME OUTER MEMBRANE TRANSPORTER_PHAGE RECEPTOR"/>
    <property type="match status" value="1"/>
</dbReference>
<dbReference type="NCBIfam" id="TIGR01783">
    <property type="entry name" value="TonB-siderophor"/>
    <property type="match status" value="1"/>
</dbReference>
<keyword evidence="9" id="KW-0406">Ion transport</keyword>
<evidence type="ECO:0000256" key="7">
    <source>
        <dbReference type="ARBA" id="ARBA00022729"/>
    </source>
</evidence>
<dbReference type="InterPro" id="IPR012910">
    <property type="entry name" value="Plug_dom"/>
</dbReference>
<dbReference type="SUPFAM" id="SSF56935">
    <property type="entry name" value="Porins"/>
    <property type="match status" value="1"/>
</dbReference>
<dbReference type="Gene3D" id="2.60.40.1120">
    <property type="entry name" value="Carboxypeptidase-like, regulatory domain"/>
    <property type="match status" value="1"/>
</dbReference>
<feature type="signal peptide" evidence="16">
    <location>
        <begin position="1"/>
        <end position="20"/>
    </location>
</feature>
<evidence type="ECO:0000256" key="16">
    <source>
        <dbReference type="SAM" id="SignalP"/>
    </source>
</evidence>
<sequence length="824" mass="93068">MKKNYFLYFFLLALFNTAYGQNISIHGKVFSDSGTPIHNANVFVLNSSTGAMTNKNGHYELKNLAPGKYTIKASYLGYESINKSITVKEGTKAELDFLLNESATQLQGVEIIGRKERNYKNTTSFIGTKSATPLIDVPQAVSYVTKEVILDQAAFTVNDVVKNVSGVNQFSFYNDLTIRGFRVQGQRNSSMLLNGSRMMTSFWSQQIIPHVERVEVIKGPASALFGNASPGGTINTVTKKPLQTTKQSISASMGSFNTFRLLSDFTGPMSKDKKLLYRLNLGYQNTDGFRDLQFNKNIVVAPSFSFIPNEKTRLNLDVVYQDNKGRLDRGQAVFGDGDLYSTPITTSLSAENDYLNEQNLNVTLSFQHKFNEHISFNSSYMNSGYDEDLLEHRTANNFLALGDGSYDITKVAMRVFNRKRSWNNQNFTNYLNVDFNLGAIENKFLVGYDYFQQELEPGGSQLEANAYLLKNGKATNSFSVAKKDNYVLDENGNPVANVAPFDLTSTNGNAMRDMSNYVYGIRNYDRYKQTGNGIYLQNQFQYKKFNLLVGLRYDDFTDYLNYETAEEEKISQDKFIPRIGMVYKLKPNVNFYGTWVKGYQPQTATTINNPEAGGPFDPLTSELFEAGIKTEWFNKRLSATLAVYSLSQKGALYNANDASNSDLLKQIGEEKSEGVEVDIYGQIMPNWSVIMNYAYNHAYFTEADESTLATFGNQKPNAPRNTFNFWSKYIIDHGDLNGLGFGLGYDYVGERNGSIVRDPELIPVFPSYGLFNAAIYYKVNKFQIQLNINNVFDKTHWVGGYDFLRAFPGRPRNIMSTVSYTFYH</sequence>
<keyword evidence="3 14" id="KW-0813">Transport</keyword>
<keyword evidence="11 14" id="KW-0472">Membrane</keyword>
<dbReference type="GO" id="GO:0038023">
    <property type="term" value="F:signaling receptor activity"/>
    <property type="evidence" value="ECO:0007669"/>
    <property type="project" value="InterPro"/>
</dbReference>
<protein>
    <submittedName>
        <fullName evidence="19">TonB-dependent siderophore receptor</fullName>
    </submittedName>
</protein>
<keyword evidence="13 14" id="KW-0998">Cell outer membrane</keyword>
<dbReference type="InterPro" id="IPR037066">
    <property type="entry name" value="Plug_dom_sf"/>
</dbReference>
<keyword evidence="7 16" id="KW-0732">Signal</keyword>
<dbReference type="GO" id="GO:0009279">
    <property type="term" value="C:cell outer membrane"/>
    <property type="evidence" value="ECO:0007669"/>
    <property type="project" value="UniProtKB-SubCell"/>
</dbReference>
<keyword evidence="5" id="KW-0410">Iron transport</keyword>
<evidence type="ECO:0000256" key="8">
    <source>
        <dbReference type="ARBA" id="ARBA00023004"/>
    </source>
</evidence>
<comment type="caution">
    <text evidence="19">The sequence shown here is derived from an EMBL/GenBank/DDBJ whole genome shotgun (WGS) entry which is preliminary data.</text>
</comment>
<accession>A0A3D5IXK8</accession>
<comment type="subcellular location">
    <subcellularLocation>
        <location evidence="1 14">Cell outer membrane</location>
        <topology evidence="1 14">Multi-pass membrane protein</topology>
    </subcellularLocation>
</comment>
<evidence type="ECO:0000256" key="5">
    <source>
        <dbReference type="ARBA" id="ARBA00022496"/>
    </source>
</evidence>
<evidence type="ECO:0000259" key="17">
    <source>
        <dbReference type="Pfam" id="PF00593"/>
    </source>
</evidence>
<evidence type="ECO:0000313" key="20">
    <source>
        <dbReference type="Proteomes" id="UP000264330"/>
    </source>
</evidence>
<evidence type="ECO:0000256" key="13">
    <source>
        <dbReference type="ARBA" id="ARBA00023237"/>
    </source>
</evidence>
<evidence type="ECO:0000313" key="19">
    <source>
        <dbReference type="EMBL" id="HCV80423.1"/>
    </source>
</evidence>